<sequence length="39" mass="4680">MKPTFCCHFRVLFWHYCHAFFFFRGCCDLLCVVNAVGFI</sequence>
<name>A0A2P2QLD4_RHIMU</name>
<accession>A0A2P2QLD4</accession>
<reference evidence="1" key="1">
    <citation type="submission" date="2018-02" db="EMBL/GenBank/DDBJ databases">
        <title>Rhizophora mucronata_Transcriptome.</title>
        <authorList>
            <person name="Meera S.P."/>
            <person name="Sreeshan A."/>
            <person name="Augustine A."/>
        </authorList>
    </citation>
    <scope>NUCLEOTIDE SEQUENCE</scope>
    <source>
        <tissue evidence="1">Leaf</tissue>
    </source>
</reference>
<proteinExistence type="predicted"/>
<organism evidence="1">
    <name type="scientific">Rhizophora mucronata</name>
    <name type="common">Asiatic mangrove</name>
    <dbReference type="NCBI Taxonomy" id="61149"/>
    <lineage>
        <taxon>Eukaryota</taxon>
        <taxon>Viridiplantae</taxon>
        <taxon>Streptophyta</taxon>
        <taxon>Embryophyta</taxon>
        <taxon>Tracheophyta</taxon>
        <taxon>Spermatophyta</taxon>
        <taxon>Magnoliopsida</taxon>
        <taxon>eudicotyledons</taxon>
        <taxon>Gunneridae</taxon>
        <taxon>Pentapetalae</taxon>
        <taxon>rosids</taxon>
        <taxon>fabids</taxon>
        <taxon>Malpighiales</taxon>
        <taxon>Rhizophoraceae</taxon>
        <taxon>Rhizophora</taxon>
    </lineage>
</organism>
<dbReference type="AlphaFoldDB" id="A0A2P2QLD4"/>
<protein>
    <submittedName>
        <fullName evidence="1">Uncharacterized protein</fullName>
    </submittedName>
</protein>
<evidence type="ECO:0000313" key="1">
    <source>
        <dbReference type="EMBL" id="MBX67778.1"/>
    </source>
</evidence>
<dbReference type="EMBL" id="GGEC01087294">
    <property type="protein sequence ID" value="MBX67778.1"/>
    <property type="molecule type" value="Transcribed_RNA"/>
</dbReference>